<evidence type="ECO:0000313" key="2">
    <source>
        <dbReference type="EMBL" id="KAK6934890.1"/>
    </source>
</evidence>
<name>A0AAN8ZHV1_9MAGN</name>
<accession>A0AAN8ZHV1</accession>
<protein>
    <recommendedName>
        <fullName evidence="4">Cadmium-induced protein AS8</fullName>
    </recommendedName>
</protein>
<dbReference type="PANTHER" id="PTHR36778">
    <property type="entry name" value="CADMIUM-INDUCED PROTEIN AS8"/>
    <property type="match status" value="1"/>
</dbReference>
<sequence>VLMIIKGLFRRYERWNPVHPTSGAFWGMGLGIGCGVGWGPGFGPEVIGYVGAGCGIGFSVGITLLGIGIGLPANFLIKVPYDALVATRSSAREIVQSGSLQFVKTVPGNGWKNVIPCISGWQSETFGPFLGFKHEDFMKNAVNLSDIKSAMASNAKSIWENLRMCSSNIFNPREGILEYDSIYPISALDSYPDSDLAQAFYDQLPHMNIINSIDTGKGDEGHSDAEVTKISFALVPQGHCASLGLNWLLKKELTFSATRDAPWQAREGRNADTDSKDLQHVQ</sequence>
<proteinExistence type="predicted"/>
<evidence type="ECO:0000256" key="1">
    <source>
        <dbReference type="SAM" id="Phobius"/>
    </source>
</evidence>
<feature type="transmembrane region" description="Helical" evidence="1">
    <location>
        <begin position="21"/>
        <end position="40"/>
    </location>
</feature>
<organism evidence="2 3">
    <name type="scientific">Dillenia turbinata</name>
    <dbReference type="NCBI Taxonomy" id="194707"/>
    <lineage>
        <taxon>Eukaryota</taxon>
        <taxon>Viridiplantae</taxon>
        <taxon>Streptophyta</taxon>
        <taxon>Embryophyta</taxon>
        <taxon>Tracheophyta</taxon>
        <taxon>Spermatophyta</taxon>
        <taxon>Magnoliopsida</taxon>
        <taxon>eudicotyledons</taxon>
        <taxon>Gunneridae</taxon>
        <taxon>Pentapetalae</taxon>
        <taxon>Dilleniales</taxon>
        <taxon>Dilleniaceae</taxon>
        <taxon>Dillenia</taxon>
    </lineage>
</organism>
<evidence type="ECO:0000313" key="3">
    <source>
        <dbReference type="Proteomes" id="UP001370490"/>
    </source>
</evidence>
<keyword evidence="3" id="KW-1185">Reference proteome</keyword>
<reference evidence="2 3" key="1">
    <citation type="submission" date="2023-12" db="EMBL/GenBank/DDBJ databases">
        <title>A high-quality genome assembly for Dillenia turbinata (Dilleniales).</title>
        <authorList>
            <person name="Chanderbali A."/>
        </authorList>
    </citation>
    <scope>NUCLEOTIDE SEQUENCE [LARGE SCALE GENOMIC DNA]</scope>
    <source>
        <strain evidence="2">LSX21</strain>
        <tissue evidence="2">Leaf</tissue>
    </source>
</reference>
<feature type="non-terminal residue" evidence="2">
    <location>
        <position position="282"/>
    </location>
</feature>
<dbReference type="AlphaFoldDB" id="A0AAN8ZHV1"/>
<feature type="transmembrane region" description="Helical" evidence="1">
    <location>
        <begin position="46"/>
        <end position="71"/>
    </location>
</feature>
<dbReference type="InterPro" id="IPR037735">
    <property type="entry name" value="AS8-like"/>
</dbReference>
<gene>
    <name evidence="2" type="ORF">RJ641_035045</name>
</gene>
<dbReference type="Proteomes" id="UP001370490">
    <property type="component" value="Unassembled WGS sequence"/>
</dbReference>
<evidence type="ECO:0008006" key="4">
    <source>
        <dbReference type="Google" id="ProtNLM"/>
    </source>
</evidence>
<dbReference type="PANTHER" id="PTHR36778:SF1">
    <property type="entry name" value="CADMIUM-INDUCED PROTEIN AS8"/>
    <property type="match status" value="1"/>
</dbReference>
<keyword evidence="1" id="KW-1133">Transmembrane helix</keyword>
<feature type="non-terminal residue" evidence="2">
    <location>
        <position position="1"/>
    </location>
</feature>
<dbReference type="EMBL" id="JBAMMX010000008">
    <property type="protein sequence ID" value="KAK6934890.1"/>
    <property type="molecule type" value="Genomic_DNA"/>
</dbReference>
<keyword evidence="1" id="KW-0472">Membrane</keyword>
<keyword evidence="1" id="KW-0812">Transmembrane</keyword>
<comment type="caution">
    <text evidence="2">The sequence shown here is derived from an EMBL/GenBank/DDBJ whole genome shotgun (WGS) entry which is preliminary data.</text>
</comment>